<dbReference type="EMBL" id="CP001055">
    <property type="protein sequence ID" value="ACC97910.1"/>
    <property type="molecule type" value="Genomic_DNA"/>
</dbReference>
<dbReference type="Gene3D" id="3.10.20.310">
    <property type="entry name" value="membrane protein fhac"/>
    <property type="match status" value="1"/>
</dbReference>
<name>B2KB88_ELUMP</name>
<protein>
    <submittedName>
        <fullName evidence="1">Putative outer membrane protein</fullName>
    </submittedName>
</protein>
<dbReference type="Proteomes" id="UP000001029">
    <property type="component" value="Chromosome"/>
</dbReference>
<dbReference type="OrthoDB" id="9803054at2"/>
<evidence type="ECO:0000313" key="2">
    <source>
        <dbReference type="Proteomes" id="UP000001029"/>
    </source>
</evidence>
<dbReference type="AlphaFoldDB" id="B2KB88"/>
<proteinExistence type="predicted"/>
<sequence length="452" mass="50067">MDKLKFFFLIILTANTFSYSQDKSDFDKYSKYNGKTISSVNVSTVRVEPPIVKEKFLLKEGDIFAYEAFDYARKALHDMRIFKSMEIEVEDKTDNTVDINISCKDGHYVFPIIFAGFGQGGTTLVASLMEANLFRQGELAMLLAGISGNGYMAGASLSANDQNIAIFFSKLDYEQREYENGSFSPSSLFSTTRIKKAGTVRQFDVKETNATFVYGRSFLEIFSLSAGYNYSRISYSGVNAPQDSGNHSTVFASAKYFKHMKPSKGAAAAFGSLFGLGVSDRDEKIVKLPKPRLGYYFETTYNNGGSHTGADFNISQLSASARTALELPARHVIGIEVNAQETFEGPFALQTKSTDLLGRGRYSREFRGEKGLGAGAYITVLAAKNKTGILAIEPFAETSFIWDDKHSSSRQNGFGASAYYKFWRFPLPLGLTYTRDTTNNENNFSLMLGSGF</sequence>
<gene>
    <name evidence="1" type="ordered locus">Emin_0351</name>
</gene>
<accession>B2KB88</accession>
<dbReference type="Gene3D" id="2.40.160.50">
    <property type="entry name" value="membrane protein fhac: a member of the omp85/tpsb transporter family"/>
    <property type="match status" value="1"/>
</dbReference>
<organism evidence="1 2">
    <name type="scientific">Elusimicrobium minutum (strain Pei191)</name>
    <dbReference type="NCBI Taxonomy" id="445932"/>
    <lineage>
        <taxon>Bacteria</taxon>
        <taxon>Pseudomonadati</taxon>
        <taxon>Elusimicrobiota</taxon>
        <taxon>Elusimicrobia</taxon>
        <taxon>Elusimicrobiales</taxon>
        <taxon>Elusimicrobiaceae</taxon>
        <taxon>Elusimicrobium</taxon>
    </lineage>
</organism>
<dbReference type="RefSeq" id="WP_012414525.1">
    <property type="nucleotide sequence ID" value="NC_010644.1"/>
</dbReference>
<dbReference type="HOGENOM" id="CLU_605105_0_0_0"/>
<dbReference type="KEGG" id="emi:Emin_0351"/>
<evidence type="ECO:0000313" key="1">
    <source>
        <dbReference type="EMBL" id="ACC97910.1"/>
    </source>
</evidence>
<dbReference type="STRING" id="445932.Emin_0351"/>
<keyword evidence="2" id="KW-1185">Reference proteome</keyword>
<reference evidence="1 2" key="1">
    <citation type="journal article" date="2009" name="Appl. Environ. Microbiol.">
        <title>Genomic analysis of 'Elusimicrobium minutum,' the first cultivated representative of the phylum 'Elusimicrobia' (formerly termite group 1).</title>
        <authorList>
            <person name="Herlemann D.P.R."/>
            <person name="Geissinger O."/>
            <person name="Ikeda-Ohtsubo W."/>
            <person name="Kunin V."/>
            <person name="Sun H."/>
            <person name="Lapidus A."/>
            <person name="Hugenholtz P."/>
            <person name="Brune A."/>
        </authorList>
    </citation>
    <scope>NUCLEOTIDE SEQUENCE [LARGE SCALE GENOMIC DNA]</scope>
    <source>
        <strain evidence="1 2">Pei191</strain>
    </source>
</reference>